<dbReference type="AlphaFoldDB" id="A0A7Y9PGG6"/>
<dbReference type="Gene3D" id="3.40.50.1000">
    <property type="entry name" value="HAD superfamily/HAD-like"/>
    <property type="match status" value="1"/>
</dbReference>
<dbReference type="Pfam" id="PF08282">
    <property type="entry name" value="Hydrolase_3"/>
    <property type="match status" value="1"/>
</dbReference>
<comment type="caution">
    <text evidence="1">The sequence shown here is derived from an EMBL/GenBank/DDBJ whole genome shotgun (WGS) entry which is preliminary data.</text>
</comment>
<evidence type="ECO:0008006" key="3">
    <source>
        <dbReference type="Google" id="ProtNLM"/>
    </source>
</evidence>
<dbReference type="PANTHER" id="PTHR10000">
    <property type="entry name" value="PHOSPHOSERINE PHOSPHATASE"/>
    <property type="match status" value="1"/>
</dbReference>
<name>A0A7Y9PGG6_9BACT</name>
<dbReference type="Gene3D" id="3.30.1240.10">
    <property type="match status" value="1"/>
</dbReference>
<accession>A0A7Y9PGG6</accession>
<dbReference type="GO" id="GO:0000287">
    <property type="term" value="F:magnesium ion binding"/>
    <property type="evidence" value="ECO:0007669"/>
    <property type="project" value="TreeGrafter"/>
</dbReference>
<protein>
    <recommendedName>
        <fullName evidence="3">HAD family phosphatase</fullName>
    </recommendedName>
</protein>
<gene>
    <name evidence="1" type="ORF">HDF17_001749</name>
</gene>
<organism evidence="1 2">
    <name type="scientific">Granulicella arctica</name>
    <dbReference type="NCBI Taxonomy" id="940613"/>
    <lineage>
        <taxon>Bacteria</taxon>
        <taxon>Pseudomonadati</taxon>
        <taxon>Acidobacteriota</taxon>
        <taxon>Terriglobia</taxon>
        <taxon>Terriglobales</taxon>
        <taxon>Acidobacteriaceae</taxon>
        <taxon>Granulicella</taxon>
    </lineage>
</organism>
<dbReference type="SUPFAM" id="SSF56784">
    <property type="entry name" value="HAD-like"/>
    <property type="match status" value="1"/>
</dbReference>
<dbReference type="PANTHER" id="PTHR10000:SF8">
    <property type="entry name" value="HAD SUPERFAMILY HYDROLASE-LIKE, TYPE 3"/>
    <property type="match status" value="1"/>
</dbReference>
<dbReference type="InterPro" id="IPR023214">
    <property type="entry name" value="HAD_sf"/>
</dbReference>
<evidence type="ECO:0000313" key="2">
    <source>
        <dbReference type="Proteomes" id="UP000589520"/>
    </source>
</evidence>
<dbReference type="GO" id="GO:0016791">
    <property type="term" value="F:phosphatase activity"/>
    <property type="evidence" value="ECO:0007669"/>
    <property type="project" value="TreeGrafter"/>
</dbReference>
<keyword evidence="2" id="KW-1185">Reference proteome</keyword>
<dbReference type="InterPro" id="IPR036412">
    <property type="entry name" value="HAD-like_sf"/>
</dbReference>
<dbReference type="PROSITE" id="PS01229">
    <property type="entry name" value="COF_2"/>
    <property type="match status" value="1"/>
</dbReference>
<sequence>MIRMIALDMDGTLLGSNGTISARNLAALKSAEAAGIQVVIATGRRHCYAMRQLRGLGLSEENALVSSNGTVTRTLGAGSRLLDRNFLSIETSHWLCEHLAEFRNALVMTFDRVGADGEDARGALVVEHLEELHGSIDRWMTANAPYIERIVPIEKALAGDAPIQMMLCGTVERMRRAEARLLEHPGVSAVGITPPGSKPGAKVALSRTEYPDRDLSIVDILPAGCSKGAALLRLAEDWDIRPEELMAVGDNWNDVSMLEIAGRPVLMDNAPEDLKELAAERGWLLGGHHDADGVAEAIEPLLEAGVSIEPASALGRW</sequence>
<dbReference type="NCBIfam" id="TIGR01484">
    <property type="entry name" value="HAD-SF-IIB"/>
    <property type="match status" value="1"/>
</dbReference>
<dbReference type="Proteomes" id="UP000589520">
    <property type="component" value="Unassembled WGS sequence"/>
</dbReference>
<reference evidence="1 2" key="1">
    <citation type="submission" date="2020-07" db="EMBL/GenBank/DDBJ databases">
        <title>Genomic Encyclopedia of Type Strains, Phase IV (KMG-V): Genome sequencing to study the core and pangenomes of soil and plant-associated prokaryotes.</title>
        <authorList>
            <person name="Whitman W."/>
        </authorList>
    </citation>
    <scope>NUCLEOTIDE SEQUENCE [LARGE SCALE GENOMIC DNA]</scope>
    <source>
        <strain evidence="1 2">X4EP2</strain>
    </source>
</reference>
<dbReference type="InterPro" id="IPR006379">
    <property type="entry name" value="HAD-SF_hydro_IIB"/>
</dbReference>
<dbReference type="GO" id="GO:0005829">
    <property type="term" value="C:cytosol"/>
    <property type="evidence" value="ECO:0007669"/>
    <property type="project" value="TreeGrafter"/>
</dbReference>
<proteinExistence type="predicted"/>
<dbReference type="RefSeq" id="WP_179489753.1">
    <property type="nucleotide sequence ID" value="NZ_JACCCW010000001.1"/>
</dbReference>
<dbReference type="EMBL" id="JACCCW010000001">
    <property type="protein sequence ID" value="NYF79462.1"/>
    <property type="molecule type" value="Genomic_DNA"/>
</dbReference>
<evidence type="ECO:0000313" key="1">
    <source>
        <dbReference type="EMBL" id="NYF79462.1"/>
    </source>
</evidence>